<dbReference type="Gene3D" id="2.40.160.200">
    <property type="entry name" value="LURP1-related"/>
    <property type="match status" value="1"/>
</dbReference>
<organism evidence="2 3">
    <name type="scientific">Hydrogeniiclostridium mannosilyticum</name>
    <dbReference type="NCBI Taxonomy" id="2764322"/>
    <lineage>
        <taxon>Bacteria</taxon>
        <taxon>Bacillati</taxon>
        <taxon>Bacillota</taxon>
        <taxon>Clostridia</taxon>
        <taxon>Eubacteriales</taxon>
        <taxon>Acutalibacteraceae</taxon>
        <taxon>Hydrogeniiclostridium</taxon>
    </lineage>
</organism>
<comment type="caution">
    <text evidence="2">The sequence shown here is derived from an EMBL/GenBank/DDBJ whole genome shotgun (WGS) entry which is preliminary data.</text>
</comment>
<protein>
    <recommendedName>
        <fullName evidence="4">Tubby C 2 family protein</fullName>
    </recommendedName>
</protein>
<gene>
    <name evidence="2" type="ORF">DPQ25_13085</name>
</gene>
<sequence length="167" mass="18728">MKFYLKQNSCPAAGLFEFFTVYGECGSPLYRFLGERNSFTSKIRLQDFQGLERAHITRVGTAVLSQYIIYSQGRSQAFILHSIATKGQPYRIKGIDWTLAGNIYTRNYEIRQKSGALVMRHSSCWKAAEPAFSLDIMQECDRDLALCIAAIIDSTLVSGEPTPVPVS</sequence>
<comment type="similarity">
    <text evidence="1">Belongs to the LOR family.</text>
</comment>
<dbReference type="Pfam" id="PF04525">
    <property type="entry name" value="LOR"/>
    <property type="match status" value="1"/>
</dbReference>
<proteinExistence type="inferred from homology"/>
<dbReference type="EMBL" id="QLYR01000013">
    <property type="protein sequence ID" value="RAQ22447.1"/>
    <property type="molecule type" value="Genomic_DNA"/>
</dbReference>
<dbReference type="InterPro" id="IPR007612">
    <property type="entry name" value="LOR"/>
</dbReference>
<dbReference type="Proteomes" id="UP000249377">
    <property type="component" value="Unassembled WGS sequence"/>
</dbReference>
<dbReference type="AlphaFoldDB" id="A0A328U8R2"/>
<evidence type="ECO:0008006" key="4">
    <source>
        <dbReference type="Google" id="ProtNLM"/>
    </source>
</evidence>
<evidence type="ECO:0000313" key="3">
    <source>
        <dbReference type="Proteomes" id="UP000249377"/>
    </source>
</evidence>
<evidence type="ECO:0000256" key="1">
    <source>
        <dbReference type="ARBA" id="ARBA00005437"/>
    </source>
</evidence>
<dbReference type="InterPro" id="IPR025659">
    <property type="entry name" value="Tubby-like_C"/>
</dbReference>
<dbReference type="InterPro" id="IPR038595">
    <property type="entry name" value="LOR_sf"/>
</dbReference>
<accession>A0A328U8R2</accession>
<dbReference type="SUPFAM" id="SSF54518">
    <property type="entry name" value="Tubby C-terminal domain-like"/>
    <property type="match status" value="1"/>
</dbReference>
<keyword evidence="3" id="KW-1185">Reference proteome</keyword>
<name>A0A328U8R2_9FIRM</name>
<evidence type="ECO:0000313" key="2">
    <source>
        <dbReference type="EMBL" id="RAQ22447.1"/>
    </source>
</evidence>
<reference evidence="2 3" key="1">
    <citation type="submission" date="2018-06" db="EMBL/GenBank/DDBJ databases">
        <title>Noncontiguous genome sequence of Ruminococcaceae bacterium ASD2818.</title>
        <authorList>
            <person name="Chaplin A.V."/>
            <person name="Sokolova S.R."/>
            <person name="Kochetkova T.O."/>
            <person name="Goltsov A.Y."/>
            <person name="Trofimov D.Y."/>
            <person name="Efimov B.A."/>
        </authorList>
    </citation>
    <scope>NUCLEOTIDE SEQUENCE [LARGE SCALE GENOMIC DNA]</scope>
    <source>
        <strain evidence="2 3">ASD2818</strain>
    </source>
</reference>